<gene>
    <name evidence="10" type="ORF">CBF32_09555</name>
</gene>
<evidence type="ECO:0000313" key="11">
    <source>
        <dbReference type="Proteomes" id="UP000288197"/>
    </source>
</evidence>
<evidence type="ECO:0000256" key="5">
    <source>
        <dbReference type="ARBA" id="ARBA00001954"/>
    </source>
</evidence>
<dbReference type="InterPro" id="IPR011060">
    <property type="entry name" value="RibuloseP-bd_barrel"/>
</dbReference>
<evidence type="ECO:0000256" key="3">
    <source>
        <dbReference type="ARBA" id="ARBA00001941"/>
    </source>
</evidence>
<organism evidence="10 11">
    <name type="scientific">Vagococcus fluvialis</name>
    <dbReference type="NCBI Taxonomy" id="2738"/>
    <lineage>
        <taxon>Bacteria</taxon>
        <taxon>Bacillati</taxon>
        <taxon>Bacillota</taxon>
        <taxon>Bacilli</taxon>
        <taxon>Lactobacillales</taxon>
        <taxon>Enterococcaceae</taxon>
        <taxon>Vagococcus</taxon>
    </lineage>
</organism>
<dbReference type="AlphaFoldDB" id="A0A369AWL3"/>
<comment type="cofactor">
    <cofactor evidence="5">
        <name>Fe(2+)</name>
        <dbReference type="ChEBI" id="CHEBI:29033"/>
    </cofactor>
</comment>
<evidence type="ECO:0000256" key="2">
    <source>
        <dbReference type="ARBA" id="ARBA00001936"/>
    </source>
</evidence>
<dbReference type="PANTHER" id="PTHR11749">
    <property type="entry name" value="RIBULOSE-5-PHOSPHATE-3-EPIMERASE"/>
    <property type="match status" value="1"/>
</dbReference>
<sequence length="225" mass="25184">MEKIVASIMCADQLNLAKELENLSIAGIEWLHCDVMDGQFVNNLAMAPYVLKPIIDTKKFKTDIHLACKNPEIYIEMFTNLQPDYITFHIEVADDVDKLINQIKRANIGVGIAISPSTKIEELVPYLEKIDLVLVMTVEPGFAGQSFNWSVLEKLKQLNSLIEKNGVNPLIEVDGNINKETISHISPIGANLYVVGTSALFNDKEGTYEEKVREAKSSFREDGKE</sequence>
<dbReference type="InterPro" id="IPR013785">
    <property type="entry name" value="Aldolase_TIM"/>
</dbReference>
<dbReference type="SUPFAM" id="SSF51366">
    <property type="entry name" value="Ribulose-phoshate binding barrel"/>
    <property type="match status" value="1"/>
</dbReference>
<dbReference type="OrthoDB" id="1645589at2"/>
<keyword evidence="8" id="KW-0479">Metal-binding</keyword>
<evidence type="ECO:0000313" key="10">
    <source>
        <dbReference type="EMBL" id="RSU01095.1"/>
    </source>
</evidence>
<evidence type="ECO:0000256" key="4">
    <source>
        <dbReference type="ARBA" id="ARBA00001947"/>
    </source>
</evidence>
<dbReference type="CDD" id="cd00429">
    <property type="entry name" value="RPE"/>
    <property type="match status" value="1"/>
</dbReference>
<dbReference type="PROSITE" id="PS01086">
    <property type="entry name" value="RIBUL_P_3_EPIMER_2"/>
    <property type="match status" value="1"/>
</dbReference>
<dbReference type="EC" id="5.1.3.1" evidence="7"/>
<proteinExistence type="inferred from homology"/>
<evidence type="ECO:0000256" key="1">
    <source>
        <dbReference type="ARBA" id="ARBA00001782"/>
    </source>
</evidence>
<evidence type="ECO:0000256" key="6">
    <source>
        <dbReference type="ARBA" id="ARBA00009541"/>
    </source>
</evidence>
<dbReference type="EMBL" id="NGJX01000009">
    <property type="protein sequence ID" value="RSU01095.1"/>
    <property type="molecule type" value="Genomic_DNA"/>
</dbReference>
<evidence type="ECO:0000256" key="9">
    <source>
        <dbReference type="ARBA" id="ARBA00023235"/>
    </source>
</evidence>
<evidence type="ECO:0000256" key="7">
    <source>
        <dbReference type="ARBA" id="ARBA00013188"/>
    </source>
</evidence>
<comment type="cofactor">
    <cofactor evidence="3">
        <name>Co(2+)</name>
        <dbReference type="ChEBI" id="CHEBI:48828"/>
    </cofactor>
</comment>
<dbReference type="GO" id="GO:0005737">
    <property type="term" value="C:cytoplasm"/>
    <property type="evidence" value="ECO:0007669"/>
    <property type="project" value="UniProtKB-ARBA"/>
</dbReference>
<dbReference type="Proteomes" id="UP000288197">
    <property type="component" value="Unassembled WGS sequence"/>
</dbReference>
<comment type="catalytic activity">
    <reaction evidence="1">
        <text>D-ribulose 5-phosphate = D-xylulose 5-phosphate</text>
        <dbReference type="Rhea" id="RHEA:13677"/>
        <dbReference type="ChEBI" id="CHEBI:57737"/>
        <dbReference type="ChEBI" id="CHEBI:58121"/>
        <dbReference type="EC" id="5.1.3.1"/>
    </reaction>
</comment>
<dbReference type="GO" id="GO:0004750">
    <property type="term" value="F:D-ribulose-phosphate 3-epimerase activity"/>
    <property type="evidence" value="ECO:0007669"/>
    <property type="project" value="UniProtKB-EC"/>
</dbReference>
<protein>
    <recommendedName>
        <fullName evidence="7">ribulose-phosphate 3-epimerase</fullName>
        <ecNumber evidence="7">5.1.3.1</ecNumber>
    </recommendedName>
</protein>
<keyword evidence="9" id="KW-0413">Isomerase</keyword>
<comment type="similarity">
    <text evidence="6">Belongs to the ribulose-phosphate 3-epimerase family.</text>
</comment>
<dbReference type="GO" id="GO:0046872">
    <property type="term" value="F:metal ion binding"/>
    <property type="evidence" value="ECO:0007669"/>
    <property type="project" value="UniProtKB-KW"/>
</dbReference>
<dbReference type="InterPro" id="IPR000056">
    <property type="entry name" value="Ribul_P_3_epim-like"/>
</dbReference>
<dbReference type="GeneID" id="63146858"/>
<dbReference type="GO" id="GO:0005975">
    <property type="term" value="P:carbohydrate metabolic process"/>
    <property type="evidence" value="ECO:0007669"/>
    <property type="project" value="InterPro"/>
</dbReference>
<evidence type="ECO:0000256" key="8">
    <source>
        <dbReference type="ARBA" id="ARBA00022723"/>
    </source>
</evidence>
<comment type="caution">
    <text evidence="10">The sequence shown here is derived from an EMBL/GenBank/DDBJ whole genome shotgun (WGS) entry which is preliminary data.</text>
</comment>
<dbReference type="FunFam" id="3.20.20.70:FF:000004">
    <property type="entry name" value="Ribulose-phosphate 3-epimerase"/>
    <property type="match status" value="1"/>
</dbReference>
<name>A0A369AWL3_9ENTE</name>
<comment type="cofactor">
    <cofactor evidence="2">
        <name>Mn(2+)</name>
        <dbReference type="ChEBI" id="CHEBI:29035"/>
    </cofactor>
</comment>
<dbReference type="Pfam" id="PF00834">
    <property type="entry name" value="Ribul_P_3_epim"/>
    <property type="match status" value="1"/>
</dbReference>
<dbReference type="RefSeq" id="WP_114289990.1">
    <property type="nucleotide sequence ID" value="NZ_NGJX01000009.1"/>
</dbReference>
<reference evidence="10 11" key="1">
    <citation type="submission" date="2017-05" db="EMBL/GenBank/DDBJ databases">
        <title>Vagococcus spp. assemblies.</title>
        <authorList>
            <person name="Gulvik C.A."/>
        </authorList>
    </citation>
    <scope>NUCLEOTIDE SEQUENCE [LARGE SCALE GENOMIC DNA]</scope>
    <source>
        <strain evidence="10 11">NCFB 2497</strain>
    </source>
</reference>
<comment type="cofactor">
    <cofactor evidence="4">
        <name>Zn(2+)</name>
        <dbReference type="ChEBI" id="CHEBI:29105"/>
    </cofactor>
</comment>
<dbReference type="Gene3D" id="3.20.20.70">
    <property type="entry name" value="Aldolase class I"/>
    <property type="match status" value="1"/>
</dbReference>
<accession>A0A369AWL3</accession>
<keyword evidence="11" id="KW-1185">Reference proteome</keyword>
<dbReference type="NCBIfam" id="NF004076">
    <property type="entry name" value="PRK05581.1-4"/>
    <property type="match status" value="1"/>
</dbReference>